<evidence type="ECO:0000256" key="4">
    <source>
        <dbReference type="ARBA" id="ARBA00023038"/>
    </source>
</evidence>
<evidence type="ECO:0000313" key="9">
    <source>
        <dbReference type="Proteomes" id="UP000095283"/>
    </source>
</evidence>
<evidence type="ECO:0000256" key="2">
    <source>
        <dbReference type="ARBA" id="ARBA00022737"/>
    </source>
</evidence>
<dbReference type="SUPFAM" id="SSF57716">
    <property type="entry name" value="Glucocorticoid receptor-like (DNA-binding domain)"/>
    <property type="match status" value="1"/>
</dbReference>
<organism evidence="9 10">
    <name type="scientific">Heterorhabditis bacteriophora</name>
    <name type="common">Entomopathogenic nematode worm</name>
    <dbReference type="NCBI Taxonomy" id="37862"/>
    <lineage>
        <taxon>Eukaryota</taxon>
        <taxon>Metazoa</taxon>
        <taxon>Ecdysozoa</taxon>
        <taxon>Nematoda</taxon>
        <taxon>Chromadorea</taxon>
        <taxon>Rhabditida</taxon>
        <taxon>Rhabditina</taxon>
        <taxon>Rhabditomorpha</taxon>
        <taxon>Strongyloidea</taxon>
        <taxon>Heterorhabditidae</taxon>
        <taxon>Heterorhabditis</taxon>
    </lineage>
</organism>
<proteinExistence type="predicted"/>
<evidence type="ECO:0000256" key="6">
    <source>
        <dbReference type="SAM" id="Phobius"/>
    </source>
</evidence>
<evidence type="ECO:0000259" key="8">
    <source>
        <dbReference type="PROSITE" id="PS51303"/>
    </source>
</evidence>
<sequence>MLAFITATISIVLAAVSIKPVKETNVNEEKYVDLRDRLNYLATILIAAAVVVIFSLTTMIYGVHVLAHEIGAGSPCRNCDCVGLDLHFWRKMCKTCGCRMDEHDVQLPNQYDHGQIIIGRLFHIRERFDNIAEIYDKVKAKDSDLLRKNTELSYAVPNKQRDENRALPTAAYNFKIELGDEHSITTEYTWVPVPDSELVDKYMRALPLDDRPIVGTEGEKKRKCRLQYQLPLYDCNIEDSRFVCEEDKEVLSKFVENVKKNVIGVGHIVEVNEKVKEPPITDCVASKNSETASSFKVDAKRSQYKDLVGMDLGTMNCKSCGNIIEVGEVGIKSYHGCKELIFAREYTFAEDKSWHFDHFACFKCDFKLGGHRYMTTDDNPHCIECYMKYLAKLSAMQTESHW</sequence>
<dbReference type="FunFam" id="2.10.110.10:FF:000005">
    <property type="entry name" value="Testin isoform 1"/>
    <property type="match status" value="1"/>
</dbReference>
<dbReference type="WBParaSite" id="Hba_18009">
    <property type="protein sequence ID" value="Hba_18009"/>
    <property type="gene ID" value="Hba_18009"/>
</dbReference>
<accession>A0A1I7XKH8</accession>
<evidence type="ECO:0000256" key="1">
    <source>
        <dbReference type="ARBA" id="ARBA00022723"/>
    </source>
</evidence>
<dbReference type="InterPro" id="IPR001781">
    <property type="entry name" value="Znf_LIM"/>
</dbReference>
<feature type="transmembrane region" description="Helical" evidence="6">
    <location>
        <begin position="38"/>
        <end position="61"/>
    </location>
</feature>
<dbReference type="AlphaFoldDB" id="A0A1I7XKH8"/>
<keyword evidence="2" id="KW-0677">Repeat</keyword>
<keyword evidence="1 5" id="KW-0479">Metal-binding</keyword>
<keyword evidence="6" id="KW-1133">Transmembrane helix</keyword>
<reference evidence="10" key="1">
    <citation type="submission" date="2016-11" db="UniProtKB">
        <authorList>
            <consortium name="WormBaseParasite"/>
        </authorList>
    </citation>
    <scope>IDENTIFICATION</scope>
</reference>
<dbReference type="Proteomes" id="UP000095283">
    <property type="component" value="Unplaced"/>
</dbReference>
<evidence type="ECO:0000313" key="10">
    <source>
        <dbReference type="WBParaSite" id="Hba_18009"/>
    </source>
</evidence>
<keyword evidence="9" id="KW-1185">Reference proteome</keyword>
<protein>
    <submittedName>
        <fullName evidence="10">LIM zinc-binding domain-containing protein</fullName>
    </submittedName>
</protein>
<dbReference type="PANTHER" id="PTHR24211:SF22">
    <property type="entry name" value="TESTIN"/>
    <property type="match status" value="1"/>
</dbReference>
<evidence type="ECO:0000256" key="3">
    <source>
        <dbReference type="ARBA" id="ARBA00022833"/>
    </source>
</evidence>
<evidence type="ECO:0000259" key="7">
    <source>
        <dbReference type="PROSITE" id="PS50023"/>
    </source>
</evidence>
<keyword evidence="6" id="KW-0472">Membrane</keyword>
<keyword evidence="6" id="KW-0812">Transmembrane</keyword>
<dbReference type="Pfam" id="PF06297">
    <property type="entry name" value="PET"/>
    <property type="match status" value="1"/>
</dbReference>
<dbReference type="InterPro" id="IPR010442">
    <property type="entry name" value="PET_domain"/>
</dbReference>
<dbReference type="PANTHER" id="PTHR24211">
    <property type="entry name" value="LIM DOMAIN-CONTAINING PROTEIN"/>
    <property type="match status" value="1"/>
</dbReference>
<dbReference type="Pfam" id="PF00412">
    <property type="entry name" value="LIM"/>
    <property type="match status" value="1"/>
</dbReference>
<dbReference type="GO" id="GO:0008270">
    <property type="term" value="F:zinc ion binding"/>
    <property type="evidence" value="ECO:0007669"/>
    <property type="project" value="InterPro"/>
</dbReference>
<name>A0A1I7XKH8_HETBA</name>
<keyword evidence="4 5" id="KW-0440">LIM domain</keyword>
<dbReference type="SMART" id="SM00132">
    <property type="entry name" value="LIM"/>
    <property type="match status" value="1"/>
</dbReference>
<evidence type="ECO:0000256" key="5">
    <source>
        <dbReference type="PROSITE-ProRule" id="PRU00125"/>
    </source>
</evidence>
<dbReference type="PROSITE" id="PS51303">
    <property type="entry name" value="PET"/>
    <property type="match status" value="1"/>
</dbReference>
<dbReference type="CDD" id="cd09341">
    <property type="entry name" value="LIM2_Testin_like"/>
    <property type="match status" value="1"/>
</dbReference>
<feature type="domain" description="PET" evidence="8">
    <location>
        <begin position="169"/>
        <end position="276"/>
    </location>
</feature>
<dbReference type="InterPro" id="IPR047120">
    <property type="entry name" value="Pk/Esn/Tes"/>
</dbReference>
<dbReference type="PROSITE" id="PS50023">
    <property type="entry name" value="LIM_DOMAIN_2"/>
    <property type="match status" value="1"/>
</dbReference>
<keyword evidence="3 5" id="KW-0862">Zinc</keyword>
<dbReference type="Gene3D" id="2.10.110.10">
    <property type="entry name" value="Cysteine Rich Protein"/>
    <property type="match status" value="1"/>
</dbReference>
<feature type="domain" description="LIM zinc-binding" evidence="7">
    <location>
        <begin position="315"/>
        <end position="392"/>
    </location>
</feature>